<dbReference type="Proteomes" id="UP001163105">
    <property type="component" value="Unassembled WGS sequence"/>
</dbReference>
<accession>A0AB34G4Q6</accession>
<comment type="caution">
    <text evidence="1">The sequence shown here is derived from an EMBL/GenBank/DDBJ whole genome shotgun (WGS) entry which is preliminary data.</text>
</comment>
<proteinExistence type="predicted"/>
<reference evidence="1" key="1">
    <citation type="submission" date="2023-01" db="EMBL/GenBank/DDBJ databases">
        <title>The growth and conidiation of Purpureocillium lavendulum are regulated by nitrogen source and histone H3K14 acetylation.</title>
        <authorList>
            <person name="Tang P."/>
            <person name="Han J."/>
            <person name="Zhang C."/>
            <person name="Tang P."/>
            <person name="Qi F."/>
            <person name="Zhang K."/>
            <person name="Liang L."/>
        </authorList>
    </citation>
    <scope>NUCLEOTIDE SEQUENCE</scope>
    <source>
        <strain evidence="1">YMF1.00683</strain>
    </source>
</reference>
<name>A0AB34G4Q6_9HYPO</name>
<keyword evidence="2" id="KW-1185">Reference proteome</keyword>
<organism evidence="1 2">
    <name type="scientific">Purpureocillium lavendulum</name>
    <dbReference type="NCBI Taxonomy" id="1247861"/>
    <lineage>
        <taxon>Eukaryota</taxon>
        <taxon>Fungi</taxon>
        <taxon>Dikarya</taxon>
        <taxon>Ascomycota</taxon>
        <taxon>Pezizomycotina</taxon>
        <taxon>Sordariomycetes</taxon>
        <taxon>Hypocreomycetidae</taxon>
        <taxon>Hypocreales</taxon>
        <taxon>Ophiocordycipitaceae</taxon>
        <taxon>Purpureocillium</taxon>
    </lineage>
</organism>
<dbReference type="EMBL" id="JAQHRD010000001">
    <property type="protein sequence ID" value="KAJ6446592.1"/>
    <property type="molecule type" value="Genomic_DNA"/>
</dbReference>
<evidence type="ECO:0000313" key="2">
    <source>
        <dbReference type="Proteomes" id="UP001163105"/>
    </source>
</evidence>
<evidence type="ECO:0000313" key="1">
    <source>
        <dbReference type="EMBL" id="KAJ6446592.1"/>
    </source>
</evidence>
<sequence>MAKRLGLLEEARRQNAEPSRGWRIWQRSRSWVVTAVLEIVVRLGGHELHCTVVVGVGRVGEERQDYGATAARDEK</sequence>
<protein>
    <submittedName>
        <fullName evidence="1">Uncharacterized protein</fullName>
    </submittedName>
</protein>
<dbReference type="AlphaFoldDB" id="A0AB34G4Q6"/>
<gene>
    <name evidence="1" type="ORF">O9K51_01365</name>
</gene>